<dbReference type="InterPro" id="IPR014030">
    <property type="entry name" value="Ketoacyl_synth_N"/>
</dbReference>
<comment type="similarity">
    <text evidence="1 3">Belongs to the thiolase-like superfamily. Beta-ketoacyl-ACP synthases family.</text>
</comment>
<dbReference type="InterPro" id="IPR014031">
    <property type="entry name" value="Ketoacyl_synth_C"/>
</dbReference>
<gene>
    <name evidence="5" type="ORF">DXZ20_02375</name>
</gene>
<dbReference type="GO" id="GO:0006633">
    <property type="term" value="P:fatty acid biosynthetic process"/>
    <property type="evidence" value="ECO:0007669"/>
    <property type="project" value="TreeGrafter"/>
</dbReference>
<evidence type="ECO:0000313" key="5">
    <source>
        <dbReference type="EMBL" id="NEZ54555.1"/>
    </source>
</evidence>
<comment type="caution">
    <text evidence="5">The sequence shown here is derived from an EMBL/GenBank/DDBJ whole genome shotgun (WGS) entry which is preliminary data.</text>
</comment>
<protein>
    <submittedName>
        <fullName evidence="5">Poly(3-hydroxyalkanoate) depolymerase</fullName>
    </submittedName>
</protein>
<dbReference type="SUPFAM" id="SSF53901">
    <property type="entry name" value="Thiolase-like"/>
    <property type="match status" value="2"/>
</dbReference>
<dbReference type="InterPro" id="IPR000794">
    <property type="entry name" value="Beta-ketoacyl_synthase"/>
</dbReference>
<reference evidence="5 6" key="1">
    <citation type="journal article" date="2020" name="Microb. Ecol.">
        <title>Ecogenomics of the Marine Benthic Filamentous Cyanobacterium Adonisia.</title>
        <authorList>
            <person name="Walter J.M."/>
            <person name="Coutinho F.H."/>
            <person name="Leomil L."/>
            <person name="Hargreaves P.I."/>
            <person name="Campeao M.E."/>
            <person name="Vieira V.V."/>
            <person name="Silva B.S."/>
            <person name="Fistarol G.O."/>
            <person name="Salomon P.S."/>
            <person name="Sawabe T."/>
            <person name="Mino S."/>
            <person name="Hosokawa M."/>
            <person name="Miyashita H."/>
            <person name="Maruyama F."/>
            <person name="van Verk M.C."/>
            <person name="Dutilh B.E."/>
            <person name="Thompson C.C."/>
            <person name="Thompson F.L."/>
        </authorList>
    </citation>
    <scope>NUCLEOTIDE SEQUENCE [LARGE SCALE GENOMIC DNA]</scope>
    <source>
        <strain evidence="5 6">CCMR0081</strain>
    </source>
</reference>
<dbReference type="Pfam" id="PF02801">
    <property type="entry name" value="Ketoacyl-synt_C"/>
    <property type="match status" value="1"/>
</dbReference>
<dbReference type="CDD" id="cd00834">
    <property type="entry name" value="KAS_I_II"/>
    <property type="match status" value="1"/>
</dbReference>
<evidence type="ECO:0000259" key="4">
    <source>
        <dbReference type="PROSITE" id="PS52004"/>
    </source>
</evidence>
<organism evidence="5 6">
    <name type="scientific">Adonisia turfae CCMR0081</name>
    <dbReference type="NCBI Taxonomy" id="2292702"/>
    <lineage>
        <taxon>Bacteria</taxon>
        <taxon>Bacillati</taxon>
        <taxon>Cyanobacteriota</taxon>
        <taxon>Adonisia</taxon>
        <taxon>Adonisia turfae</taxon>
    </lineage>
</organism>
<dbReference type="PROSITE" id="PS52004">
    <property type="entry name" value="KS3_2"/>
    <property type="match status" value="1"/>
</dbReference>
<dbReference type="GO" id="GO:0005829">
    <property type="term" value="C:cytosol"/>
    <property type="evidence" value="ECO:0007669"/>
    <property type="project" value="TreeGrafter"/>
</dbReference>
<dbReference type="PANTHER" id="PTHR11712:SF336">
    <property type="entry name" value="3-OXOACYL-[ACYL-CARRIER-PROTEIN] SYNTHASE, MITOCHONDRIAL"/>
    <property type="match status" value="1"/>
</dbReference>
<dbReference type="Gene3D" id="3.40.47.10">
    <property type="match status" value="2"/>
</dbReference>
<feature type="domain" description="Ketosynthase family 3 (KS3)" evidence="4">
    <location>
        <begin position="2"/>
        <end position="415"/>
    </location>
</feature>
<name>A0A6M0REC8_9CYAN</name>
<dbReference type="AlphaFoldDB" id="A0A6M0REC8"/>
<accession>A0A6M0REC8</accession>
<keyword evidence="2 3" id="KW-0808">Transferase</keyword>
<evidence type="ECO:0000313" key="6">
    <source>
        <dbReference type="Proteomes" id="UP000481033"/>
    </source>
</evidence>
<dbReference type="InterPro" id="IPR020841">
    <property type="entry name" value="PKS_Beta-ketoAc_synthase_dom"/>
</dbReference>
<evidence type="ECO:0000256" key="2">
    <source>
        <dbReference type="ARBA" id="ARBA00022679"/>
    </source>
</evidence>
<evidence type="ECO:0000256" key="3">
    <source>
        <dbReference type="RuleBase" id="RU003694"/>
    </source>
</evidence>
<dbReference type="NCBIfam" id="NF005490">
    <property type="entry name" value="PRK07103.1"/>
    <property type="match status" value="1"/>
</dbReference>
<keyword evidence="6" id="KW-1185">Reference proteome</keyword>
<proteinExistence type="inferred from homology"/>
<sequence>MLRDVVVTGIGIITSIGGDRDAFTRALQAGVCGITADVGDGLGVAGRISPWDFKERLAALRLPSSLYSRARRAGHRVPLAAQLSLLTALEARIHAFGPAEDMPLESASLIVAGNNISPGYQYQMCEKFSQTLDFMPASYALHFLDTDHVGILSEVLGIKGEGCTVGGASASGNMGILQAWRQIRYGIANICLVVGAMTDLSPMELQAFRNAGALGGNRFKTNPEQACRPFDRDREGFIYGQGSACLILESADCAKTRGAKILGHIAGAATCLDAHRLSHPSVEGEARAMGLALEQANTSPEAVDYVNTHGTSSLIGDETEVKALKDVFGKHINSVGINATKGLTGHCLHAAGVVEAAATLVQMNQQFLHPNLNLRHPIASTYGFVGTTTQAADIEVGISNSFGFGGINTSLVIRRSR</sequence>
<evidence type="ECO:0000256" key="1">
    <source>
        <dbReference type="ARBA" id="ARBA00008467"/>
    </source>
</evidence>
<dbReference type="SMART" id="SM00825">
    <property type="entry name" value="PKS_KS"/>
    <property type="match status" value="1"/>
</dbReference>
<dbReference type="PANTHER" id="PTHR11712">
    <property type="entry name" value="POLYKETIDE SYNTHASE-RELATED"/>
    <property type="match status" value="1"/>
</dbReference>
<dbReference type="EMBL" id="QXHD01000003">
    <property type="protein sequence ID" value="NEZ54555.1"/>
    <property type="molecule type" value="Genomic_DNA"/>
</dbReference>
<dbReference type="Pfam" id="PF00109">
    <property type="entry name" value="ketoacyl-synt"/>
    <property type="match status" value="1"/>
</dbReference>
<dbReference type="RefSeq" id="WP_163696197.1">
    <property type="nucleotide sequence ID" value="NZ_QXHD01000003.1"/>
</dbReference>
<dbReference type="InterPro" id="IPR016039">
    <property type="entry name" value="Thiolase-like"/>
</dbReference>
<dbReference type="GO" id="GO:0004315">
    <property type="term" value="F:3-oxoacyl-[acyl-carrier-protein] synthase activity"/>
    <property type="evidence" value="ECO:0007669"/>
    <property type="project" value="TreeGrafter"/>
</dbReference>
<dbReference type="Proteomes" id="UP000481033">
    <property type="component" value="Unassembled WGS sequence"/>
</dbReference>